<comment type="caution">
    <text evidence="1">The sequence shown here is derived from an EMBL/GenBank/DDBJ whole genome shotgun (WGS) entry which is preliminary data.</text>
</comment>
<evidence type="ECO:0000313" key="2">
    <source>
        <dbReference type="Proteomes" id="UP000233606"/>
    </source>
</evidence>
<dbReference type="EMBL" id="PIWU01000013">
    <property type="protein sequence ID" value="PKE56004.1"/>
    <property type="molecule type" value="Genomic_DNA"/>
</dbReference>
<evidence type="ECO:0000313" key="1">
    <source>
        <dbReference type="EMBL" id="PKE56004.1"/>
    </source>
</evidence>
<dbReference type="Proteomes" id="UP000233606">
    <property type="component" value="Unassembled WGS sequence"/>
</dbReference>
<name>A0ACC9MQQ5_9STAP</name>
<reference evidence="1" key="1">
    <citation type="submission" date="2017-12" db="EMBL/GenBank/DDBJ databases">
        <title>Genomics of Macrococcus caseolyticus.</title>
        <authorList>
            <person name="MacFadyen A.C."/>
            <person name="Paterson G.K."/>
        </authorList>
    </citation>
    <scope>NUCLEOTIDE SEQUENCE</scope>
    <source>
        <strain evidence="1">5459_5_49</strain>
    </source>
</reference>
<protein>
    <submittedName>
        <fullName evidence="1">Uncharacterized protein</fullName>
    </submittedName>
</protein>
<accession>A0ACC9MQQ5</accession>
<proteinExistence type="predicted"/>
<sequence length="78" mass="8574">MQYFLPALMLVIGSLTYFADIRSNRYIPSALKGINAGVIGILGAAFIDLILKDTITHPFDALFACLLFIMLHYAKVAP</sequence>
<gene>
    <name evidence="1" type="ORF">CW682_09345</name>
</gene>
<organism evidence="1 2">
    <name type="scientific">Macrococcoides caseolyticum</name>
    <dbReference type="NCBI Taxonomy" id="69966"/>
    <lineage>
        <taxon>Bacteria</taxon>
        <taxon>Bacillati</taxon>
        <taxon>Bacillota</taxon>
        <taxon>Bacilli</taxon>
        <taxon>Bacillales</taxon>
        <taxon>Staphylococcaceae</taxon>
        <taxon>Macrococcoides</taxon>
    </lineage>
</organism>
<keyword evidence="2" id="KW-1185">Reference proteome</keyword>